<dbReference type="Pfam" id="PF12389">
    <property type="entry name" value="Peptidase_M73"/>
    <property type="match status" value="1"/>
</dbReference>
<name>A0ABU3FDB4_9ENTE</name>
<evidence type="ECO:0000313" key="3">
    <source>
        <dbReference type="Proteomes" id="UP001181046"/>
    </source>
</evidence>
<organism evidence="2 3">
    <name type="scientific">Enterococcus xiangfangensis</name>
    <dbReference type="NCBI Taxonomy" id="1296537"/>
    <lineage>
        <taxon>Bacteria</taxon>
        <taxon>Bacillati</taxon>
        <taxon>Bacillota</taxon>
        <taxon>Bacilli</taxon>
        <taxon>Lactobacillales</taxon>
        <taxon>Enterococcaceae</taxon>
        <taxon>Enterococcus</taxon>
    </lineage>
</organism>
<keyword evidence="3" id="KW-1185">Reference proteome</keyword>
<evidence type="ECO:0000256" key="1">
    <source>
        <dbReference type="SAM" id="SignalP"/>
    </source>
</evidence>
<accession>A0ABU3FDB4</accession>
<dbReference type="Proteomes" id="UP001181046">
    <property type="component" value="Unassembled WGS sequence"/>
</dbReference>
<reference evidence="2" key="1">
    <citation type="submission" date="2023-03" db="EMBL/GenBank/DDBJ databases">
        <authorList>
            <person name="Shen W."/>
            <person name="Cai J."/>
        </authorList>
    </citation>
    <scope>NUCLEOTIDE SEQUENCE</scope>
    <source>
        <strain evidence="2">P66-3</strain>
    </source>
</reference>
<dbReference type="InterPro" id="IPR022121">
    <property type="entry name" value="Peptidase_M73_camelysin"/>
</dbReference>
<comment type="caution">
    <text evidence="2">The sequence shown here is derived from an EMBL/GenBank/DDBJ whole genome shotgun (WGS) entry which is preliminary data.</text>
</comment>
<proteinExistence type="predicted"/>
<dbReference type="NCBIfam" id="TIGR04088">
    <property type="entry name" value="cognate_SipW"/>
    <property type="match status" value="1"/>
</dbReference>
<protein>
    <submittedName>
        <fullName evidence="2">TasA family protein</fullName>
    </submittedName>
</protein>
<keyword evidence="1" id="KW-0732">Signal</keyword>
<gene>
    <name evidence="2" type="ORF">P7H27_12975</name>
</gene>
<dbReference type="RefSeq" id="WP_311830519.1">
    <property type="nucleotide sequence ID" value="NZ_JARQAJ010000011.1"/>
</dbReference>
<dbReference type="InterPro" id="IPR023833">
    <property type="entry name" value="Signal_pept_SipW-depend-type"/>
</dbReference>
<feature type="signal peptide" evidence="1">
    <location>
        <begin position="1"/>
        <end position="24"/>
    </location>
</feature>
<sequence>MKKKLSVAALLVALLSLISYGTIAFFTAENVAHNVITTGNIDIELLEWADEEKTIPFPKEGIEGVMPGAEIIKIAEVKNTGGNKAYVRVGVQKEISLENEDSNLANPDDIQVNYNQEEWTLGADGFYYHLKALEPGEMTKPLFNSVHFNQEMGNIYQNSTINIHVTAYATQAANNGNNALEALGWPDSQ</sequence>
<dbReference type="EMBL" id="JARQAJ010000011">
    <property type="protein sequence ID" value="MDT2760666.1"/>
    <property type="molecule type" value="Genomic_DNA"/>
</dbReference>
<evidence type="ECO:0000313" key="2">
    <source>
        <dbReference type="EMBL" id="MDT2760666.1"/>
    </source>
</evidence>
<feature type="chain" id="PRO_5047297833" evidence="1">
    <location>
        <begin position="25"/>
        <end position="189"/>
    </location>
</feature>